<reference evidence="10" key="3">
    <citation type="submission" date="2025-09" db="UniProtKB">
        <authorList>
            <consortium name="Ensembl"/>
        </authorList>
    </citation>
    <scope>IDENTIFICATION</scope>
</reference>
<evidence type="ECO:0000256" key="1">
    <source>
        <dbReference type="ARBA" id="ARBA00006442"/>
    </source>
</evidence>
<dbReference type="CDD" id="cd03478">
    <property type="entry name" value="Rieske_AIFL_N"/>
    <property type="match status" value="1"/>
</dbReference>
<dbReference type="PROSITE" id="PS51296">
    <property type="entry name" value="RIESKE"/>
    <property type="match status" value="1"/>
</dbReference>
<dbReference type="PANTHER" id="PTHR43557:SF7">
    <property type="entry name" value="RIESKE DOMAIN-CONTAINING PROTEIN"/>
    <property type="match status" value="1"/>
</dbReference>
<organism evidence="10 11">
    <name type="scientific">Denticeps clupeoides</name>
    <name type="common">denticle herring</name>
    <dbReference type="NCBI Taxonomy" id="299321"/>
    <lineage>
        <taxon>Eukaryota</taxon>
        <taxon>Metazoa</taxon>
        <taxon>Chordata</taxon>
        <taxon>Craniata</taxon>
        <taxon>Vertebrata</taxon>
        <taxon>Euteleostomi</taxon>
        <taxon>Actinopterygii</taxon>
        <taxon>Neopterygii</taxon>
        <taxon>Teleostei</taxon>
        <taxon>Clupei</taxon>
        <taxon>Clupeiformes</taxon>
        <taxon>Denticipitoidei</taxon>
        <taxon>Denticipitidae</taxon>
        <taxon>Denticeps</taxon>
    </lineage>
</organism>
<dbReference type="GO" id="GO:0016651">
    <property type="term" value="F:oxidoreductase activity, acting on NAD(P)H"/>
    <property type="evidence" value="ECO:0007669"/>
    <property type="project" value="TreeGrafter"/>
</dbReference>
<keyword evidence="5" id="KW-0274">FAD</keyword>
<comment type="similarity">
    <text evidence="1">Belongs to the FAD-dependent oxidoreductase family.</text>
</comment>
<evidence type="ECO:0000256" key="2">
    <source>
        <dbReference type="ARBA" id="ARBA00022630"/>
    </source>
</evidence>
<evidence type="ECO:0000259" key="9">
    <source>
        <dbReference type="PROSITE" id="PS51296"/>
    </source>
</evidence>
<dbReference type="FunFam" id="2.102.10.10:FF:000003">
    <property type="entry name" value="apoptosis-inducing factor 3 isoform X2"/>
    <property type="match status" value="1"/>
</dbReference>
<dbReference type="InterPro" id="IPR023753">
    <property type="entry name" value="FAD/NAD-binding_dom"/>
</dbReference>
<dbReference type="Gene3D" id="3.30.390.30">
    <property type="match status" value="1"/>
</dbReference>
<dbReference type="Gene3D" id="3.50.50.60">
    <property type="entry name" value="FAD/NAD(P)-binding domain"/>
    <property type="match status" value="2"/>
</dbReference>
<dbReference type="GO" id="GO:0051537">
    <property type="term" value="F:2 iron, 2 sulfur cluster binding"/>
    <property type="evidence" value="ECO:0007669"/>
    <property type="project" value="UniProtKB-KW"/>
</dbReference>
<gene>
    <name evidence="10" type="primary">aifm4</name>
</gene>
<evidence type="ECO:0000313" key="10">
    <source>
        <dbReference type="Ensembl" id="ENSDCDP00010039110.1"/>
    </source>
</evidence>
<keyword evidence="3" id="KW-0001">2Fe-2S</keyword>
<dbReference type="GO" id="GO:0046872">
    <property type="term" value="F:metal ion binding"/>
    <property type="evidence" value="ECO:0007669"/>
    <property type="project" value="UniProtKB-KW"/>
</dbReference>
<evidence type="ECO:0000313" key="11">
    <source>
        <dbReference type="Proteomes" id="UP000694580"/>
    </source>
</evidence>
<name>A0AAY4D0Q6_9TELE</name>
<sequence>MVPRAAIGRFIRTRRGEGLRHHRTAFGLFSDLFPGIRLPARRGSHDGRRPLYGDSNKMVPTPVQEEITEVACLESDLQNGQMKEVEVGQQKVLLVRGEAGFSAVGGLCSHYGAPLVKGALLGDRVRCPWHGACFNIKTGDIEDYPGLDCLPAYKVKVDDGKVYVTIKNKMTKRVKEMGGRVPDVCHTVMLIGGGPASLVCAETLRQNSYGGRIVIVTKEELLPFDKPKLSKALNVESGNILLRQSDFLQEHGIEVWTQREVISVDTGAKTVALGDGTVHGYNQLLIATGCRARAMQCPGAELENVKVLQSFRDAKEIHRLAVGKKVVVVGTSFIGMEVAAYLSDKAAIVSVIGTSDYAYQMSLGPAVGKMAMQILKDQNVKFYMKDGVSEIRGENGKVKEVLLKCGSVLDADVVVLGIGVTPNSDFLKGSQIATDSKSHVVVDKFMRTNVPDIFSAGDVASFPLTLRQNLQVNIAHWQMAHAHGRIAALNMLNKPTEMNSVPFFWTMLKGKSVRYAGYGEGYTQIVFKGNVEEQKFLAFYIKEGVVVAAASMNFDPAVARLAEMMATGRTITKAQAESDDLSWLQMP</sequence>
<keyword evidence="6" id="KW-0560">Oxidoreductase</keyword>
<dbReference type="GO" id="GO:0005737">
    <property type="term" value="C:cytoplasm"/>
    <property type="evidence" value="ECO:0007669"/>
    <property type="project" value="TreeGrafter"/>
</dbReference>
<dbReference type="SUPFAM" id="SSF51905">
    <property type="entry name" value="FAD/NAD(P)-binding domain"/>
    <property type="match status" value="1"/>
</dbReference>
<dbReference type="Gene3D" id="2.102.10.10">
    <property type="entry name" value="Rieske [2Fe-2S] iron-sulphur domain"/>
    <property type="match status" value="1"/>
</dbReference>
<dbReference type="InterPro" id="IPR017941">
    <property type="entry name" value="Rieske_2Fe-2S"/>
</dbReference>
<evidence type="ECO:0000256" key="5">
    <source>
        <dbReference type="ARBA" id="ARBA00022827"/>
    </source>
</evidence>
<dbReference type="InterPro" id="IPR028202">
    <property type="entry name" value="Reductase_C"/>
</dbReference>
<proteinExistence type="inferred from homology"/>
<dbReference type="PRINTS" id="PR00469">
    <property type="entry name" value="PNDRDTASEII"/>
</dbReference>
<feature type="domain" description="Rieske" evidence="9">
    <location>
        <begin position="69"/>
        <end position="164"/>
    </location>
</feature>
<dbReference type="Pfam" id="PF00355">
    <property type="entry name" value="Rieske"/>
    <property type="match status" value="1"/>
</dbReference>
<dbReference type="PRINTS" id="PR00368">
    <property type="entry name" value="FADPNR"/>
</dbReference>
<dbReference type="Pfam" id="PF14759">
    <property type="entry name" value="Reductase_C"/>
    <property type="match status" value="1"/>
</dbReference>
<dbReference type="Proteomes" id="UP000694580">
    <property type="component" value="Chromosome 13"/>
</dbReference>
<dbReference type="GeneTree" id="ENSGT00940000164941"/>
<dbReference type="GeneID" id="114802012"/>
<dbReference type="InterPro" id="IPR036922">
    <property type="entry name" value="Rieske_2Fe-2S_sf"/>
</dbReference>
<protein>
    <recommendedName>
        <fullName evidence="9">Rieske domain-containing protein</fullName>
    </recommendedName>
</protein>
<evidence type="ECO:0000256" key="6">
    <source>
        <dbReference type="ARBA" id="ARBA00023002"/>
    </source>
</evidence>
<evidence type="ECO:0000256" key="3">
    <source>
        <dbReference type="ARBA" id="ARBA00022714"/>
    </source>
</evidence>
<dbReference type="Pfam" id="PF07992">
    <property type="entry name" value="Pyr_redox_2"/>
    <property type="match status" value="1"/>
</dbReference>
<evidence type="ECO:0000256" key="4">
    <source>
        <dbReference type="ARBA" id="ARBA00022723"/>
    </source>
</evidence>
<dbReference type="AlphaFoldDB" id="A0AAY4D0Q6"/>
<dbReference type="InterPro" id="IPR036188">
    <property type="entry name" value="FAD/NAD-bd_sf"/>
</dbReference>
<dbReference type="RefSeq" id="XP_028856438.1">
    <property type="nucleotide sequence ID" value="XM_029000605.1"/>
</dbReference>
<dbReference type="PANTHER" id="PTHR43557">
    <property type="entry name" value="APOPTOSIS-INDUCING FACTOR 1"/>
    <property type="match status" value="1"/>
</dbReference>
<keyword evidence="4" id="KW-0479">Metal-binding</keyword>
<dbReference type="InterPro" id="IPR016156">
    <property type="entry name" value="FAD/NAD-linked_Rdtase_dimer_sf"/>
</dbReference>
<evidence type="ECO:0000256" key="8">
    <source>
        <dbReference type="ARBA" id="ARBA00023014"/>
    </source>
</evidence>
<dbReference type="SUPFAM" id="SSF50022">
    <property type="entry name" value="ISP domain"/>
    <property type="match status" value="1"/>
</dbReference>
<accession>A0AAY4D0Q6</accession>
<evidence type="ECO:0000256" key="7">
    <source>
        <dbReference type="ARBA" id="ARBA00023004"/>
    </source>
</evidence>
<reference evidence="10" key="2">
    <citation type="submission" date="2025-08" db="UniProtKB">
        <authorList>
            <consortium name="Ensembl"/>
        </authorList>
    </citation>
    <scope>IDENTIFICATION</scope>
</reference>
<keyword evidence="2" id="KW-0285">Flavoprotein</keyword>
<dbReference type="InterPro" id="IPR050446">
    <property type="entry name" value="FAD-oxidoreductase/Apoptosis"/>
</dbReference>
<keyword evidence="11" id="KW-1185">Reference proteome</keyword>
<keyword evidence="8" id="KW-0411">Iron-sulfur</keyword>
<keyword evidence="7" id="KW-0408">Iron</keyword>
<dbReference type="Ensembl" id="ENSDCDT00010048856.1">
    <property type="protein sequence ID" value="ENSDCDP00010039110.1"/>
    <property type="gene ID" value="ENSDCDG00010025175.1"/>
</dbReference>
<reference evidence="10 11" key="1">
    <citation type="submission" date="2020-06" db="EMBL/GenBank/DDBJ databases">
        <authorList>
            <consortium name="Wellcome Sanger Institute Data Sharing"/>
        </authorList>
    </citation>
    <scope>NUCLEOTIDE SEQUENCE [LARGE SCALE GENOMIC DNA]</scope>
</reference>
<dbReference type="SUPFAM" id="SSF55424">
    <property type="entry name" value="FAD/NAD-linked reductases, dimerisation (C-terminal) domain"/>
    <property type="match status" value="1"/>
</dbReference>